<evidence type="ECO:0000313" key="1">
    <source>
        <dbReference type="EMBL" id="JAH50543.1"/>
    </source>
</evidence>
<organism evidence="1">
    <name type="scientific">Anguilla anguilla</name>
    <name type="common">European freshwater eel</name>
    <name type="synonym">Muraena anguilla</name>
    <dbReference type="NCBI Taxonomy" id="7936"/>
    <lineage>
        <taxon>Eukaryota</taxon>
        <taxon>Metazoa</taxon>
        <taxon>Chordata</taxon>
        <taxon>Craniata</taxon>
        <taxon>Vertebrata</taxon>
        <taxon>Euteleostomi</taxon>
        <taxon>Actinopterygii</taxon>
        <taxon>Neopterygii</taxon>
        <taxon>Teleostei</taxon>
        <taxon>Anguilliformes</taxon>
        <taxon>Anguillidae</taxon>
        <taxon>Anguilla</taxon>
    </lineage>
</organism>
<reference evidence="1" key="1">
    <citation type="submission" date="2014-11" db="EMBL/GenBank/DDBJ databases">
        <authorList>
            <person name="Amaro Gonzalez C."/>
        </authorList>
    </citation>
    <scope>NUCLEOTIDE SEQUENCE</scope>
</reference>
<name>A0A0E9TCT6_ANGAN</name>
<dbReference type="EMBL" id="GBXM01058034">
    <property type="protein sequence ID" value="JAH50543.1"/>
    <property type="molecule type" value="Transcribed_RNA"/>
</dbReference>
<accession>A0A0E9TCT6</accession>
<dbReference type="AlphaFoldDB" id="A0A0E9TCT6"/>
<protein>
    <submittedName>
        <fullName evidence="1">Uncharacterized protein</fullName>
    </submittedName>
</protein>
<sequence>MDHSVTEVEGTSSPGRPTCVCDLICWRTVSPLHSVCFFFRREGRGTTRVGGLTAY</sequence>
<proteinExistence type="predicted"/>
<reference evidence="1" key="2">
    <citation type="journal article" date="2015" name="Fish Shellfish Immunol.">
        <title>Early steps in the European eel (Anguilla anguilla)-Vibrio vulnificus interaction in the gills: Role of the RtxA13 toxin.</title>
        <authorList>
            <person name="Callol A."/>
            <person name="Pajuelo D."/>
            <person name="Ebbesson L."/>
            <person name="Teles M."/>
            <person name="MacKenzie S."/>
            <person name="Amaro C."/>
        </authorList>
    </citation>
    <scope>NUCLEOTIDE SEQUENCE</scope>
</reference>